<evidence type="ECO:0000259" key="2">
    <source>
        <dbReference type="Pfam" id="PF12740"/>
    </source>
</evidence>
<feature type="signal peptide" evidence="1">
    <location>
        <begin position="1"/>
        <end position="24"/>
    </location>
</feature>
<dbReference type="InterPro" id="IPR041127">
    <property type="entry name" value="PET_hydrolase/cutinase-like"/>
</dbReference>
<dbReference type="Pfam" id="PF12740">
    <property type="entry name" value="PETase"/>
    <property type="match status" value="1"/>
</dbReference>
<dbReference type="OrthoDB" id="9812672at2"/>
<gene>
    <name evidence="3" type="ORF">EWH70_31015</name>
</gene>
<dbReference type="Proteomes" id="UP000292003">
    <property type="component" value="Unassembled WGS sequence"/>
</dbReference>
<dbReference type="PANTHER" id="PTHR33428">
    <property type="entry name" value="CHLOROPHYLLASE-2, CHLOROPLASTIC"/>
    <property type="match status" value="1"/>
</dbReference>
<dbReference type="SUPFAM" id="SSF53474">
    <property type="entry name" value="alpha/beta-Hydrolases"/>
    <property type="match status" value="1"/>
</dbReference>
<evidence type="ECO:0000256" key="1">
    <source>
        <dbReference type="SAM" id="SignalP"/>
    </source>
</evidence>
<feature type="domain" description="PET hydrolase/cutinase-like" evidence="2">
    <location>
        <begin position="25"/>
        <end position="240"/>
    </location>
</feature>
<accession>A0A4Q7J0N8</accession>
<dbReference type="Gene3D" id="3.40.50.1820">
    <property type="entry name" value="alpha/beta hydrolase"/>
    <property type="match status" value="1"/>
</dbReference>
<protein>
    <submittedName>
        <fullName evidence="3">Acetylxylan esterase</fullName>
    </submittedName>
</protein>
<name>A0A4Q7J0N8_9PSEU</name>
<evidence type="ECO:0000313" key="3">
    <source>
        <dbReference type="EMBL" id="RZQ60132.1"/>
    </source>
</evidence>
<proteinExistence type="predicted"/>
<keyword evidence="4" id="KW-1185">Reference proteome</keyword>
<organism evidence="3 4">
    <name type="scientific">Amycolatopsis suaedae</name>
    <dbReference type="NCBI Taxonomy" id="2510978"/>
    <lineage>
        <taxon>Bacteria</taxon>
        <taxon>Bacillati</taxon>
        <taxon>Actinomycetota</taxon>
        <taxon>Actinomycetes</taxon>
        <taxon>Pseudonocardiales</taxon>
        <taxon>Pseudonocardiaceae</taxon>
        <taxon>Amycolatopsis</taxon>
    </lineage>
</organism>
<reference evidence="3 4" key="1">
    <citation type="submission" date="2019-02" db="EMBL/GenBank/DDBJ databases">
        <title>Draft genome sequence of Amycolatopsis sp. 8-3EHSu isolated from roots of Suaeda maritima.</title>
        <authorList>
            <person name="Duangmal K."/>
            <person name="Chantavorakit T."/>
        </authorList>
    </citation>
    <scope>NUCLEOTIDE SEQUENCE [LARGE SCALE GENOMIC DNA]</scope>
    <source>
        <strain evidence="3 4">8-3EHSu</strain>
    </source>
</reference>
<dbReference type="PANTHER" id="PTHR33428:SF14">
    <property type="entry name" value="CARBOXYLESTERASE TYPE B DOMAIN-CONTAINING PROTEIN"/>
    <property type="match status" value="1"/>
</dbReference>
<feature type="chain" id="PRO_5020387118" evidence="1">
    <location>
        <begin position="25"/>
        <end position="268"/>
    </location>
</feature>
<dbReference type="RefSeq" id="WP_130479118.1">
    <property type="nucleotide sequence ID" value="NZ_SFCC01000019.1"/>
</dbReference>
<keyword evidence="1" id="KW-0732">Signal</keyword>
<dbReference type="InterPro" id="IPR029058">
    <property type="entry name" value="AB_hydrolase_fold"/>
</dbReference>
<comment type="caution">
    <text evidence="3">The sequence shown here is derived from an EMBL/GenBank/DDBJ whole genome shotgun (WGS) entry which is preliminary data.</text>
</comment>
<dbReference type="AlphaFoldDB" id="A0A4Q7J0N8"/>
<sequence length="268" mass="27843">MTLTRAVVAATLVVGLLAPAPASAAPARHYEQAGPHAVTVERGGPDHTLYYPTDAPGPMPVLIWGNGTGATPEPYDAVLRHIASWGFVVAAANTTQSGSGREMLAGARFLIDEDKRPGSVFHGRIDETKIGAAGHSQGGGGAIAAGADPIVDTTVPIQPGPQGQVGALHGPAFFAAGQVDLIVPSFYVRARYGQADQVPAVFGEVRGAGHFLAGDTRVRLLGAVTAWLRYWLTGDQRAKPVFFGPSCELCGDDAWSSVARNDRAGEIT</sequence>
<dbReference type="EMBL" id="SFCC01000019">
    <property type="protein sequence ID" value="RZQ60132.1"/>
    <property type="molecule type" value="Genomic_DNA"/>
</dbReference>
<evidence type="ECO:0000313" key="4">
    <source>
        <dbReference type="Proteomes" id="UP000292003"/>
    </source>
</evidence>